<feature type="transmembrane region" description="Helical" evidence="8">
    <location>
        <begin position="561"/>
        <end position="589"/>
    </location>
</feature>
<dbReference type="InterPro" id="IPR006685">
    <property type="entry name" value="MscS_channel_2nd"/>
</dbReference>
<keyword evidence="6 8" id="KW-0472">Membrane</keyword>
<keyword evidence="5 8" id="KW-1133">Transmembrane helix</keyword>
<dbReference type="PROSITE" id="PS01246">
    <property type="entry name" value="UPF0003"/>
    <property type="match status" value="1"/>
</dbReference>
<dbReference type="Proteomes" id="UP000295499">
    <property type="component" value="Unassembled WGS sequence"/>
</dbReference>
<dbReference type="InterPro" id="IPR010920">
    <property type="entry name" value="LSM_dom_sf"/>
</dbReference>
<dbReference type="PANTHER" id="PTHR30347">
    <property type="entry name" value="POTASSIUM CHANNEL RELATED"/>
    <property type="match status" value="1"/>
</dbReference>
<dbReference type="InterPro" id="IPR011014">
    <property type="entry name" value="MscS_channel_TM-2"/>
</dbReference>
<proteinExistence type="inferred from homology"/>
<evidence type="ECO:0000313" key="12">
    <source>
        <dbReference type="Proteomes" id="UP000295499"/>
    </source>
</evidence>
<gene>
    <name evidence="11" type="ORF">CLV32_3631</name>
</gene>
<dbReference type="InterPro" id="IPR052702">
    <property type="entry name" value="MscS-like_channel"/>
</dbReference>
<evidence type="ECO:0000256" key="6">
    <source>
        <dbReference type="ARBA" id="ARBA00023136"/>
    </source>
</evidence>
<protein>
    <submittedName>
        <fullName evidence="11">Mechanosensitive ion channel-like protein</fullName>
    </submittedName>
</protein>
<feature type="domain" description="Mechanosensitive ion channel MscS" evidence="9">
    <location>
        <begin position="652"/>
        <end position="718"/>
    </location>
</feature>
<keyword evidence="3" id="KW-1003">Cell membrane</keyword>
<dbReference type="AlphaFoldDB" id="A0A4R6IG11"/>
<feature type="region of interest" description="Disordered" evidence="7">
    <location>
        <begin position="821"/>
        <end position="849"/>
    </location>
</feature>
<dbReference type="Gene3D" id="3.30.70.100">
    <property type="match status" value="1"/>
</dbReference>
<dbReference type="PANTHER" id="PTHR30347:SF1">
    <property type="entry name" value="MECHANOSENSITIVE CHANNEL MSCK"/>
    <property type="match status" value="1"/>
</dbReference>
<feature type="transmembrane region" description="Helical" evidence="8">
    <location>
        <begin position="286"/>
        <end position="305"/>
    </location>
</feature>
<sequence>MFFGVILYFQILSIAYMLKLIRQPSYLITLILFSLTGILHAQTATVSTKKTPIEKEVLLIKSNGTDTSINTFITKVEYYSNSFNSMTSLLAKGFDTVEISRQLPRIDSLLKFIKGGNSVNDRSNTLRSLYVIRDILTHQEDQLSEWQATLAGYNTRLVQIQSNLIQIKEDRALSYVPADSLLKDEYREQMDGLNRKWKRMDASNRKVMRQIGLLQSLVVQNYINVTNYKERVNTALRNFGKRAFSEEYPYLWQSGRSDYAKSFGAAYDKTISTNEQLLDYFVSANWPVHIWCLLIFAGFYGWTLYTTRKIRNENEDRDTVLNQAHYIPRNTLLSALVVAFLLGTFLYDHPPVVFVELMMLVVLISTGLLIRKVWPAHIFKFWMMIVLLSIVSGISNLFLLASYTDRIVIFILGIVGSATGYLLLKTVRAKEAGYPPKTVLLLQIFIGLQSLSVLANLFGRFSLAKILLVTSLFGLWQALSLVVFVRVIMEAVFLQLEASKENDGVPTYFDFQGLQQRFKTALNVVAIVLWLILLAGNLNILDSVYDFLSGILTQPRKIGETAFTFGSVIIFLIIIYVASLISKAITYFFEFADFHSSSQTRKNKLSSSILLVKLGIFSVGFLLAIAASGIPIERITIILGALSVGIGFGLQTIVNNLVSGIILAIEKPVQIGDLIEIGTRSGTVKSMGIRASKIATSDGSEVIVPNGDLLSQHLVNWTLSDKHRRVELIIGVTYGSDLNRVLALLRGIVDTRDDIMHDPAAMVLIHNFGPSSVDFRILFWVPEIGNWLTLKSQVLSDIYEVFYREGIEMPFPQTDVHLHYPENQDKLPEERKDTEATKPKTSEPTIDKL</sequence>
<feature type="transmembrane region" description="Helical" evidence="8">
    <location>
        <begin position="326"/>
        <end position="346"/>
    </location>
</feature>
<feature type="transmembrane region" description="Helical" evidence="8">
    <location>
        <begin position="382"/>
        <end position="401"/>
    </location>
</feature>
<keyword evidence="12" id="KW-1185">Reference proteome</keyword>
<name>A0A4R6IG11_9SPHI</name>
<comment type="subcellular location">
    <subcellularLocation>
        <location evidence="1">Cell membrane</location>
        <topology evidence="1">Multi-pass membrane protein</topology>
    </subcellularLocation>
</comment>
<organism evidence="11 12">
    <name type="scientific">Pedobacter duraquae</name>
    <dbReference type="NCBI Taxonomy" id="425511"/>
    <lineage>
        <taxon>Bacteria</taxon>
        <taxon>Pseudomonadati</taxon>
        <taxon>Bacteroidota</taxon>
        <taxon>Sphingobacteriia</taxon>
        <taxon>Sphingobacteriales</taxon>
        <taxon>Sphingobacteriaceae</taxon>
        <taxon>Pedobacter</taxon>
    </lineage>
</organism>
<evidence type="ECO:0000256" key="1">
    <source>
        <dbReference type="ARBA" id="ARBA00004651"/>
    </source>
</evidence>
<dbReference type="EMBL" id="SNWM01000004">
    <property type="protein sequence ID" value="TDO20994.1"/>
    <property type="molecule type" value="Genomic_DNA"/>
</dbReference>
<dbReference type="GO" id="GO:0008381">
    <property type="term" value="F:mechanosensitive monoatomic ion channel activity"/>
    <property type="evidence" value="ECO:0007669"/>
    <property type="project" value="UniProtKB-ARBA"/>
</dbReference>
<feature type="transmembrane region" description="Helical" evidence="8">
    <location>
        <begin position="439"/>
        <end position="458"/>
    </location>
</feature>
<dbReference type="InterPro" id="IPR023408">
    <property type="entry name" value="MscS_beta-dom_sf"/>
</dbReference>
<evidence type="ECO:0000256" key="7">
    <source>
        <dbReference type="SAM" id="MobiDB-lite"/>
    </source>
</evidence>
<evidence type="ECO:0000313" key="11">
    <source>
        <dbReference type="EMBL" id="TDO20994.1"/>
    </source>
</evidence>
<feature type="domain" description="Mechanosensitive ion channel MscS C-terminal" evidence="10">
    <location>
        <begin position="726"/>
        <end position="809"/>
    </location>
</feature>
<evidence type="ECO:0000256" key="5">
    <source>
        <dbReference type="ARBA" id="ARBA00022989"/>
    </source>
</evidence>
<dbReference type="Pfam" id="PF21082">
    <property type="entry name" value="MS_channel_3rd"/>
    <property type="match status" value="1"/>
</dbReference>
<dbReference type="Pfam" id="PF00924">
    <property type="entry name" value="MS_channel_2nd"/>
    <property type="match status" value="1"/>
</dbReference>
<dbReference type="GO" id="GO:0005886">
    <property type="term" value="C:plasma membrane"/>
    <property type="evidence" value="ECO:0007669"/>
    <property type="project" value="UniProtKB-SubCell"/>
</dbReference>
<evidence type="ECO:0000256" key="8">
    <source>
        <dbReference type="SAM" id="Phobius"/>
    </source>
</evidence>
<dbReference type="Gene3D" id="1.10.287.1260">
    <property type="match status" value="1"/>
</dbReference>
<feature type="transmembrane region" description="Helical" evidence="8">
    <location>
        <begin position="464"/>
        <end position="485"/>
    </location>
</feature>
<reference evidence="11 12" key="1">
    <citation type="submission" date="2019-03" db="EMBL/GenBank/DDBJ databases">
        <title>Genomic Encyclopedia of Archaeal and Bacterial Type Strains, Phase II (KMG-II): from individual species to whole genera.</title>
        <authorList>
            <person name="Goeker M."/>
        </authorList>
    </citation>
    <scope>NUCLEOTIDE SEQUENCE [LARGE SCALE GENOMIC DNA]</scope>
    <source>
        <strain evidence="11 12">DSM 19034</strain>
    </source>
</reference>
<feature type="transmembrane region" description="Helical" evidence="8">
    <location>
        <begin position="407"/>
        <end position="427"/>
    </location>
</feature>
<evidence type="ECO:0000256" key="4">
    <source>
        <dbReference type="ARBA" id="ARBA00022692"/>
    </source>
</evidence>
<feature type="transmembrane region" description="Helical" evidence="8">
    <location>
        <begin position="610"/>
        <end position="630"/>
    </location>
</feature>
<evidence type="ECO:0000259" key="9">
    <source>
        <dbReference type="Pfam" id="PF00924"/>
    </source>
</evidence>
<dbReference type="InterPro" id="IPR006686">
    <property type="entry name" value="MscS_channel_CS"/>
</dbReference>
<accession>A0A4R6IG11</accession>
<feature type="transmembrane region" description="Helical" evidence="8">
    <location>
        <begin position="636"/>
        <end position="658"/>
    </location>
</feature>
<dbReference type="SUPFAM" id="SSF82861">
    <property type="entry name" value="Mechanosensitive channel protein MscS (YggB), transmembrane region"/>
    <property type="match status" value="1"/>
</dbReference>
<evidence type="ECO:0000256" key="3">
    <source>
        <dbReference type="ARBA" id="ARBA00022475"/>
    </source>
</evidence>
<feature type="transmembrane region" description="Helical" evidence="8">
    <location>
        <begin position="352"/>
        <end position="370"/>
    </location>
</feature>
<dbReference type="SUPFAM" id="SSF50182">
    <property type="entry name" value="Sm-like ribonucleoproteins"/>
    <property type="match status" value="1"/>
</dbReference>
<dbReference type="InterPro" id="IPR049278">
    <property type="entry name" value="MS_channel_C"/>
</dbReference>
<dbReference type="SUPFAM" id="SSF82689">
    <property type="entry name" value="Mechanosensitive channel protein MscS (YggB), C-terminal domain"/>
    <property type="match status" value="1"/>
</dbReference>
<feature type="transmembrane region" description="Helical" evidence="8">
    <location>
        <begin position="521"/>
        <end position="541"/>
    </location>
</feature>
<comment type="caution">
    <text evidence="11">The sequence shown here is derived from an EMBL/GenBank/DDBJ whole genome shotgun (WGS) entry which is preliminary data.</text>
</comment>
<evidence type="ECO:0000259" key="10">
    <source>
        <dbReference type="Pfam" id="PF21082"/>
    </source>
</evidence>
<evidence type="ECO:0000256" key="2">
    <source>
        <dbReference type="ARBA" id="ARBA00008017"/>
    </source>
</evidence>
<dbReference type="InterPro" id="IPR011066">
    <property type="entry name" value="MscS_channel_C_sf"/>
</dbReference>
<dbReference type="Gene3D" id="2.30.30.60">
    <property type="match status" value="1"/>
</dbReference>
<comment type="similarity">
    <text evidence="2">Belongs to the MscS (TC 1.A.23) family.</text>
</comment>
<keyword evidence="4 8" id="KW-0812">Transmembrane</keyword>